<name>A0A3E0EMK0_9FLAO</name>
<dbReference type="EMBL" id="QUNI01000004">
    <property type="protein sequence ID" value="REG99408.1"/>
    <property type="molecule type" value="Genomic_DNA"/>
</dbReference>
<evidence type="ECO:0000256" key="5">
    <source>
        <dbReference type="ARBA" id="ARBA00023002"/>
    </source>
</evidence>
<evidence type="ECO:0000256" key="4">
    <source>
        <dbReference type="ARBA" id="ARBA00022833"/>
    </source>
</evidence>
<evidence type="ECO:0000313" key="8">
    <source>
        <dbReference type="Proteomes" id="UP000257136"/>
    </source>
</evidence>
<evidence type="ECO:0000256" key="1">
    <source>
        <dbReference type="ARBA" id="ARBA00001947"/>
    </source>
</evidence>
<proteinExistence type="inferred from homology"/>
<keyword evidence="4" id="KW-0862">Zinc</keyword>
<dbReference type="AlphaFoldDB" id="A0A3E0EMK0"/>
<evidence type="ECO:0000256" key="2">
    <source>
        <dbReference type="ARBA" id="ARBA00007581"/>
    </source>
</evidence>
<dbReference type="OrthoDB" id="9790889at2"/>
<dbReference type="InterPro" id="IPR014436">
    <property type="entry name" value="Extradiol_dOase_DODA"/>
</dbReference>
<reference evidence="7 8" key="1">
    <citation type="submission" date="2018-08" db="EMBL/GenBank/DDBJ databases">
        <title>Genomic Encyclopedia of Archaeal and Bacterial Type Strains, Phase II (KMG-II): from individual species to whole genera.</title>
        <authorList>
            <person name="Goeker M."/>
        </authorList>
    </citation>
    <scope>NUCLEOTIDE SEQUENCE [LARGE SCALE GENOMIC DNA]</scope>
    <source>
        <strain evidence="7 8">DSM 100880</strain>
    </source>
</reference>
<feature type="domain" description="Extradiol ring-cleavage dioxygenase class III enzyme subunit B" evidence="6">
    <location>
        <begin position="44"/>
        <end position="252"/>
    </location>
</feature>
<keyword evidence="8" id="KW-1185">Reference proteome</keyword>
<evidence type="ECO:0000256" key="3">
    <source>
        <dbReference type="ARBA" id="ARBA00022723"/>
    </source>
</evidence>
<dbReference type="NCBIfam" id="NF007914">
    <property type="entry name" value="PRK10628.1"/>
    <property type="match status" value="1"/>
</dbReference>
<organism evidence="7 8">
    <name type="scientific">Flavobacterium aquicola</name>
    <dbReference type="NCBI Taxonomy" id="1682742"/>
    <lineage>
        <taxon>Bacteria</taxon>
        <taxon>Pseudomonadati</taxon>
        <taxon>Bacteroidota</taxon>
        <taxon>Flavobacteriia</taxon>
        <taxon>Flavobacteriales</taxon>
        <taxon>Flavobacteriaceae</taxon>
        <taxon>Flavobacterium</taxon>
    </lineage>
</organism>
<dbReference type="PANTHER" id="PTHR30096">
    <property type="entry name" value="4,5-DOPA DIOXYGENASE EXTRADIOL-LIKE PROTEIN"/>
    <property type="match status" value="1"/>
</dbReference>
<comment type="similarity">
    <text evidence="2">Belongs to the DODA-type extradiol aromatic ring-opening dioxygenase family.</text>
</comment>
<keyword evidence="3" id="KW-0479">Metal-binding</keyword>
<evidence type="ECO:0000259" key="6">
    <source>
        <dbReference type="Pfam" id="PF02900"/>
    </source>
</evidence>
<comment type="caution">
    <text evidence="7">The sequence shown here is derived from an EMBL/GenBank/DDBJ whole genome shotgun (WGS) entry which is preliminary data.</text>
</comment>
<dbReference type="CDD" id="cd07363">
    <property type="entry name" value="45_DOPA_Dioxygenase"/>
    <property type="match status" value="1"/>
</dbReference>
<dbReference type="Proteomes" id="UP000257136">
    <property type="component" value="Unassembled WGS sequence"/>
</dbReference>
<evidence type="ECO:0000313" key="7">
    <source>
        <dbReference type="EMBL" id="REG99408.1"/>
    </source>
</evidence>
<comment type="cofactor">
    <cofactor evidence="1">
        <name>Zn(2+)</name>
        <dbReference type="ChEBI" id="CHEBI:29105"/>
    </cofactor>
</comment>
<dbReference type="RefSeq" id="WP_115812033.1">
    <property type="nucleotide sequence ID" value="NZ_QUNI01000004.1"/>
</dbReference>
<keyword evidence="7" id="KW-0223">Dioxygenase</keyword>
<dbReference type="InterPro" id="IPR004183">
    <property type="entry name" value="Xdiol_dOase_suB"/>
</dbReference>
<keyword evidence="5" id="KW-0560">Oxidoreductase</keyword>
<dbReference type="PANTHER" id="PTHR30096:SF0">
    <property type="entry name" value="4,5-DOPA DIOXYGENASE EXTRADIOL-LIKE PROTEIN"/>
    <property type="match status" value="1"/>
</dbReference>
<dbReference type="GO" id="GO:0016702">
    <property type="term" value="F:oxidoreductase activity, acting on single donors with incorporation of molecular oxygen, incorporation of two atoms of oxygen"/>
    <property type="evidence" value="ECO:0007669"/>
    <property type="project" value="UniProtKB-ARBA"/>
</dbReference>
<dbReference type="GO" id="GO:0008270">
    <property type="term" value="F:zinc ion binding"/>
    <property type="evidence" value="ECO:0007669"/>
    <property type="project" value="InterPro"/>
</dbReference>
<dbReference type="Gene3D" id="3.40.830.10">
    <property type="entry name" value="LigB-like"/>
    <property type="match status" value="1"/>
</dbReference>
<accession>A0A3E0EMK0</accession>
<dbReference type="GO" id="GO:0008198">
    <property type="term" value="F:ferrous iron binding"/>
    <property type="evidence" value="ECO:0007669"/>
    <property type="project" value="InterPro"/>
</dbReference>
<dbReference type="PIRSF" id="PIRSF006157">
    <property type="entry name" value="Doxgns_DODA"/>
    <property type="match status" value="1"/>
</dbReference>
<sequence length="277" mass="31027">MNTLNDLHSISSTFSNTEKMPVLFLGHGSPMNAIEENQFVIGFRNMAKTLPKPNAILCISAHWFTNGTKVTAMEMPRTIHDFGGFPQELFDVQYTPNGSPELATATQELLSPTAVELDHHWGLDHGAWSVIKHLYPDADIPVIQMSIDYTKSGQYHFELAQKLGALRSKGILIVGSGNIIHNLRLVDFRNINTDNYGFDWAFEARENINNYLLNGNFQPLIDFEKQSNAFQLSIPTPEHYLPLIYTLGLKGKEEELSLFNDKLVGGSLSMTSVKISN</sequence>
<dbReference type="Pfam" id="PF02900">
    <property type="entry name" value="LigB"/>
    <property type="match status" value="1"/>
</dbReference>
<dbReference type="SUPFAM" id="SSF53213">
    <property type="entry name" value="LigB-like"/>
    <property type="match status" value="1"/>
</dbReference>
<gene>
    <name evidence="7" type="ORF">C8P67_10424</name>
</gene>
<protein>
    <submittedName>
        <fullName evidence="7">4,5-DOPA dioxygenase extradiol</fullName>
    </submittedName>
</protein>